<feature type="signal peptide" evidence="2">
    <location>
        <begin position="1"/>
        <end position="32"/>
    </location>
</feature>
<dbReference type="Proteomes" id="UP000547973">
    <property type="component" value="Unassembled WGS sequence"/>
</dbReference>
<dbReference type="EMBL" id="JACBZO010000001">
    <property type="protein sequence ID" value="NYI40576.1"/>
    <property type="molecule type" value="Genomic_DNA"/>
</dbReference>
<feature type="chain" id="PRO_5039028696" evidence="2">
    <location>
        <begin position="33"/>
        <end position="274"/>
    </location>
</feature>
<feature type="region of interest" description="Disordered" evidence="1">
    <location>
        <begin position="237"/>
        <end position="274"/>
    </location>
</feature>
<sequence length="274" mass="26792">MPGVSLHRFGTAITVAALVVGVTVLATAPANAVGAATKLAFTVSPGNTTSNSPFVNQPQVAVQDAGGAQTAGTDPVTLSITTPAGAVLTCDANPTNAVAGLASFAGCRIDQPGTYTLTAASGALTSAVSSSFTIAAGTLTLSPSSVTLSDFKNGATGFTITATGFVPGDAAMVFGLQNGNLFEITPRDVTADATGTIVVHHAYDALSADIPALGALTISVGSRTYNPPDADLTIIADPTTPPAATPATPPAATPATPPAATPATPVKTKASFTG</sequence>
<keyword evidence="4" id="KW-1185">Reference proteome</keyword>
<dbReference type="AlphaFoldDB" id="A0A7Z0CGM7"/>
<evidence type="ECO:0000313" key="4">
    <source>
        <dbReference type="Proteomes" id="UP000547973"/>
    </source>
</evidence>
<evidence type="ECO:0000256" key="2">
    <source>
        <dbReference type="SAM" id="SignalP"/>
    </source>
</evidence>
<protein>
    <submittedName>
        <fullName evidence="3">Uncharacterized protein</fullName>
    </submittedName>
</protein>
<feature type="compositionally biased region" description="Pro residues" evidence="1">
    <location>
        <begin position="239"/>
        <end position="260"/>
    </location>
</feature>
<gene>
    <name evidence="3" type="ORF">BKA03_000695</name>
</gene>
<name>A0A7Z0CGM7_9MICO</name>
<reference evidence="3 4" key="1">
    <citation type="submission" date="2020-07" db="EMBL/GenBank/DDBJ databases">
        <title>Sequencing the genomes of 1000 actinobacteria strains.</title>
        <authorList>
            <person name="Klenk H.-P."/>
        </authorList>
    </citation>
    <scope>NUCLEOTIDE SEQUENCE [LARGE SCALE GENOMIC DNA]</scope>
    <source>
        <strain evidence="3 4">DSM 19970</strain>
    </source>
</reference>
<accession>A0A7Z0CGM7</accession>
<evidence type="ECO:0000256" key="1">
    <source>
        <dbReference type="SAM" id="MobiDB-lite"/>
    </source>
</evidence>
<proteinExistence type="predicted"/>
<organism evidence="3 4">
    <name type="scientific">Demequina lutea</name>
    <dbReference type="NCBI Taxonomy" id="431489"/>
    <lineage>
        <taxon>Bacteria</taxon>
        <taxon>Bacillati</taxon>
        <taxon>Actinomycetota</taxon>
        <taxon>Actinomycetes</taxon>
        <taxon>Micrococcales</taxon>
        <taxon>Demequinaceae</taxon>
        <taxon>Demequina</taxon>
    </lineage>
</organism>
<comment type="caution">
    <text evidence="3">The sequence shown here is derived from an EMBL/GenBank/DDBJ whole genome shotgun (WGS) entry which is preliminary data.</text>
</comment>
<keyword evidence="2" id="KW-0732">Signal</keyword>
<dbReference type="RefSeq" id="WP_062074640.1">
    <property type="nucleotide sequence ID" value="NZ_JACBZO010000001.1"/>
</dbReference>
<evidence type="ECO:0000313" key="3">
    <source>
        <dbReference type="EMBL" id="NYI40576.1"/>
    </source>
</evidence>